<keyword evidence="3" id="KW-1185">Reference proteome</keyword>
<organism evidence="2 3">
    <name type="scientific">Enteractinococcus fodinae</name>
    <dbReference type="NCBI Taxonomy" id="684663"/>
    <lineage>
        <taxon>Bacteria</taxon>
        <taxon>Bacillati</taxon>
        <taxon>Actinomycetota</taxon>
        <taxon>Actinomycetes</taxon>
        <taxon>Micrococcales</taxon>
        <taxon>Micrococcaceae</taxon>
    </lineage>
</organism>
<accession>A0ABU2B303</accession>
<protein>
    <recommendedName>
        <fullName evidence="1">DUF7507 domain-containing protein</fullName>
    </recommendedName>
</protein>
<name>A0ABU2B303_9MICC</name>
<gene>
    <name evidence="2" type="ORF">J2S62_002227</name>
</gene>
<dbReference type="RefSeq" id="WP_310174717.1">
    <property type="nucleotide sequence ID" value="NZ_BAABHE010000002.1"/>
</dbReference>
<dbReference type="InterPro" id="IPR055354">
    <property type="entry name" value="DUF7507"/>
</dbReference>
<dbReference type="Proteomes" id="UP001183794">
    <property type="component" value="Unassembled WGS sequence"/>
</dbReference>
<feature type="domain" description="DUF7507" evidence="1">
    <location>
        <begin position="2"/>
        <end position="51"/>
    </location>
</feature>
<evidence type="ECO:0000313" key="3">
    <source>
        <dbReference type="Proteomes" id="UP001183794"/>
    </source>
</evidence>
<dbReference type="NCBIfam" id="TIGR01451">
    <property type="entry name" value="B_ant_repeat"/>
    <property type="match status" value="1"/>
</dbReference>
<sequence length="222" mass="23361">MAKTAEHPGEGEVGDTITYHLTGTNNGNVTLTDVELVDELEGQGELHRSGCHRCIHPDSSRYRAGLARVGYRIAPCSESKGNRMKAQRGMITLAVAALALTACGSADDDAQSPDAANQKVIEIADQPGSVEDYVGAAEDAEIDTCAAGGDSLDVAGTVTNPESETHDYLLYVSAMTEGDTVGLVQVDVADVAGGDSAEWESQMDLAQEDIDCVLRVERFAAE</sequence>
<comment type="caution">
    <text evidence="2">The sequence shown here is derived from an EMBL/GenBank/DDBJ whole genome shotgun (WGS) entry which is preliminary data.</text>
</comment>
<dbReference type="EMBL" id="JAVDYJ010000001">
    <property type="protein sequence ID" value="MDR7347970.1"/>
    <property type="molecule type" value="Genomic_DNA"/>
</dbReference>
<dbReference type="Pfam" id="PF24346">
    <property type="entry name" value="DUF7507"/>
    <property type="match status" value="1"/>
</dbReference>
<evidence type="ECO:0000313" key="2">
    <source>
        <dbReference type="EMBL" id="MDR7347970.1"/>
    </source>
</evidence>
<evidence type="ECO:0000259" key="1">
    <source>
        <dbReference type="Pfam" id="PF24346"/>
    </source>
</evidence>
<dbReference type="InterPro" id="IPR047589">
    <property type="entry name" value="DUF11_rpt"/>
</dbReference>
<proteinExistence type="predicted"/>
<reference evidence="2 3" key="1">
    <citation type="submission" date="2023-07" db="EMBL/GenBank/DDBJ databases">
        <title>Sequencing the genomes of 1000 actinobacteria strains.</title>
        <authorList>
            <person name="Klenk H.-P."/>
        </authorList>
    </citation>
    <scope>NUCLEOTIDE SEQUENCE [LARGE SCALE GENOMIC DNA]</scope>
    <source>
        <strain evidence="2 3">DSM 22966</strain>
    </source>
</reference>